<name>A0A1D8S455_9EURY</name>
<accession>A0A1D8S455</accession>
<dbReference type="AlphaFoldDB" id="A0A1D8S455"/>
<evidence type="ECO:0000313" key="2">
    <source>
        <dbReference type="Proteomes" id="UP000185608"/>
    </source>
</evidence>
<evidence type="ECO:0000313" key="1">
    <source>
        <dbReference type="EMBL" id="AOW80133.1"/>
    </source>
</evidence>
<dbReference type="Proteomes" id="UP000185608">
    <property type="component" value="Chromosome"/>
</dbReference>
<proteinExistence type="predicted"/>
<dbReference type="KEGG" id="halh:HTSR_0948"/>
<sequence>MGLLRSSRLSVFDWDTKGGNALNSISNGLVPIWNSIFAVLSQYVAFDGISVEFIETWGYSRFCAFHTLV</sequence>
<protein>
    <submittedName>
        <fullName evidence="1">Uncharacterized protein</fullName>
    </submittedName>
</protein>
<organism evidence="1 2">
    <name type="scientific">Halodesulfurarchaeum formicicum</name>
    <dbReference type="NCBI Taxonomy" id="1873524"/>
    <lineage>
        <taxon>Archaea</taxon>
        <taxon>Methanobacteriati</taxon>
        <taxon>Methanobacteriota</taxon>
        <taxon>Stenosarchaea group</taxon>
        <taxon>Halobacteria</taxon>
        <taxon>Halobacteriales</taxon>
        <taxon>Halobacteriaceae</taxon>
        <taxon>Halodesulfurarchaeum</taxon>
    </lineage>
</organism>
<dbReference type="EMBL" id="CP016070">
    <property type="protein sequence ID" value="AOW80133.1"/>
    <property type="molecule type" value="Genomic_DNA"/>
</dbReference>
<reference evidence="1 2" key="1">
    <citation type="submission" date="2016-06" db="EMBL/GenBank/DDBJ databases">
        <title>Discovery of anaerobic lithoheterotrophic haloarchaeon capable of sulfur respiration by hydrogen and formate.</title>
        <authorList>
            <person name="Sorokin D.Y."/>
            <person name="Kublanov I.V."/>
            <person name="Roman P."/>
            <person name="Sinninghe Damste J.S."/>
            <person name="Golyshin P.N."/>
            <person name="Rojo D."/>
            <person name="Ciordia S."/>
            <person name="Mena Md.C."/>
            <person name="Ferrer M."/>
            <person name="Smedile F."/>
            <person name="Messina E."/>
            <person name="La Cono V."/>
            <person name="Yakimov M.M."/>
        </authorList>
    </citation>
    <scope>NUCLEOTIDE SEQUENCE [LARGE SCALE GENOMIC DNA]</scope>
    <source>
        <strain evidence="1 2">HTSR1</strain>
    </source>
</reference>
<gene>
    <name evidence="1" type="ORF">HTSR_0948</name>
</gene>